<reference evidence="2" key="1">
    <citation type="journal article" date="2015" name="Nature">
        <title>Complex archaea that bridge the gap between prokaryotes and eukaryotes.</title>
        <authorList>
            <person name="Spang A."/>
            <person name="Saw J.H."/>
            <person name="Jorgensen S.L."/>
            <person name="Zaremba-Niedzwiedzka K."/>
            <person name="Martijn J."/>
            <person name="Lind A.E."/>
            <person name="van Eijk R."/>
            <person name="Schleper C."/>
            <person name="Guy L."/>
            <person name="Ettema T.J."/>
        </authorList>
    </citation>
    <scope>NUCLEOTIDE SEQUENCE</scope>
</reference>
<dbReference type="AlphaFoldDB" id="A0A0F9AHB6"/>
<proteinExistence type="predicted"/>
<feature type="region of interest" description="Disordered" evidence="1">
    <location>
        <begin position="454"/>
        <end position="473"/>
    </location>
</feature>
<dbReference type="EMBL" id="LAZR01042733">
    <property type="protein sequence ID" value="KKL08800.1"/>
    <property type="molecule type" value="Genomic_DNA"/>
</dbReference>
<feature type="non-terminal residue" evidence="2">
    <location>
        <position position="1"/>
    </location>
</feature>
<protein>
    <submittedName>
        <fullName evidence="2">Uncharacterized protein</fullName>
    </submittedName>
</protein>
<accession>A0A0F9AHB6</accession>
<comment type="caution">
    <text evidence="2">The sequence shown here is derived from an EMBL/GenBank/DDBJ whole genome shotgun (WGS) entry which is preliminary data.</text>
</comment>
<evidence type="ECO:0000256" key="1">
    <source>
        <dbReference type="SAM" id="MobiDB-lite"/>
    </source>
</evidence>
<feature type="non-terminal residue" evidence="2">
    <location>
        <position position="473"/>
    </location>
</feature>
<gene>
    <name evidence="2" type="ORF">LCGC14_2572240</name>
</gene>
<evidence type="ECO:0000313" key="2">
    <source>
        <dbReference type="EMBL" id="KKL08800.1"/>
    </source>
</evidence>
<name>A0A0F9AHB6_9ZZZZ</name>
<sequence length="473" mass="49038">FIFVIFIFLLINISLISAEEFGYDNPLLPKVINLNALFGNFSWNGICLDGGVEIRNDGTICATRLEVFNITSVNITQQNLTILGDAYFNGRVGIGTTSPEAPLHIFGVAAAETNLYLGTESDSIGAAMRWEHSLGTLKIGTFSSGADVIFIAGNGVEVVRILDSGNVGIGVTDSDALLEVAGTTHIQGAAILDSTLGVTGITTAGAGILIGAGTTGAGKIYKLTGSGQGFVIQTATGSSNDFLLATPAGAVILAIPTGTTTANFAGAGSFVGNVGIGTTTPQNTLNVIGDLNVTGTIYGAGDANITDTYVPYTGAFKNVDLGANNLSVDTNVLFVDSNTDRVGIGTSSPQQKLEVNGVILNNDLHIGSNADYWRFIRVTGGDLNISLQGTTADFDINIYNPTAGKAGLFVEGNVGIGTTAPDEILTLGSGTTTGNKAIHLEDHDDVFIFLEADEDNSGEDDNPYIKFSQDNTL</sequence>
<organism evidence="2">
    <name type="scientific">marine sediment metagenome</name>
    <dbReference type="NCBI Taxonomy" id="412755"/>
    <lineage>
        <taxon>unclassified sequences</taxon>
        <taxon>metagenomes</taxon>
        <taxon>ecological metagenomes</taxon>
    </lineage>
</organism>